<organism evidence="3">
    <name type="scientific">Bradyrhizobium septentrionale</name>
    <dbReference type="NCBI Taxonomy" id="1404411"/>
    <lineage>
        <taxon>Bacteria</taxon>
        <taxon>Pseudomonadati</taxon>
        <taxon>Pseudomonadota</taxon>
        <taxon>Alphaproteobacteria</taxon>
        <taxon>Hyphomicrobiales</taxon>
        <taxon>Nitrobacteraceae</taxon>
        <taxon>Bradyrhizobium</taxon>
    </lineage>
</organism>
<feature type="transmembrane region" description="Helical" evidence="1">
    <location>
        <begin position="54"/>
        <end position="76"/>
    </location>
</feature>
<keyword evidence="1" id="KW-0812">Transmembrane</keyword>
<keyword evidence="1" id="KW-0472">Membrane</keyword>
<evidence type="ECO:0000313" key="4">
    <source>
        <dbReference type="EMBL" id="WXC82373.1"/>
    </source>
</evidence>
<protein>
    <submittedName>
        <fullName evidence="3">PRC-barrel domain-containing protein</fullName>
    </submittedName>
</protein>
<evidence type="ECO:0000259" key="2">
    <source>
        <dbReference type="Pfam" id="PF05239"/>
    </source>
</evidence>
<dbReference type="PANTHER" id="PTHR36505">
    <property type="entry name" value="BLR1072 PROTEIN"/>
    <property type="match status" value="1"/>
</dbReference>
<evidence type="ECO:0000256" key="1">
    <source>
        <dbReference type="SAM" id="Phobius"/>
    </source>
</evidence>
<reference evidence="4" key="3">
    <citation type="submission" date="2024-03" db="EMBL/GenBank/DDBJ databases">
        <authorList>
            <person name="Bromfield E.S.P."/>
            <person name="Cloutier S."/>
        </authorList>
    </citation>
    <scope>NUCLEOTIDE SEQUENCE</scope>
    <source>
        <strain evidence="4">5S5</strain>
    </source>
</reference>
<dbReference type="InterPro" id="IPR027275">
    <property type="entry name" value="PRC-brl_dom"/>
</dbReference>
<dbReference type="Pfam" id="PF05239">
    <property type="entry name" value="PRC"/>
    <property type="match status" value="1"/>
</dbReference>
<feature type="domain" description="PRC-barrel" evidence="2">
    <location>
        <begin position="22"/>
        <end position="83"/>
    </location>
</feature>
<dbReference type="InterPro" id="IPR011033">
    <property type="entry name" value="PRC_barrel-like_sf"/>
</dbReference>
<keyword evidence="1" id="KW-1133">Transmembrane helix</keyword>
<gene>
    <name evidence="3" type="ORF">HAP48_033970</name>
    <name evidence="4" type="ORF">WDK88_12715</name>
</gene>
<dbReference type="AlphaFoldDB" id="A0A973W630"/>
<sequence>MAVDVRTETVTDTSIRPHQLIASDRVEGTAVRRANGDMVGHIERLMIDKISGKVSYAVLSFGGFLGIGTNLLPLPWGRLHYNLKFEAYELDIEDDELKRAPSFRADKDFDWGDRSQEVELHRFYGVPPYWGGF</sequence>
<dbReference type="EMBL" id="CP147711">
    <property type="protein sequence ID" value="WXC82373.1"/>
    <property type="molecule type" value="Genomic_DNA"/>
</dbReference>
<evidence type="ECO:0000313" key="5">
    <source>
        <dbReference type="Proteomes" id="UP001432046"/>
    </source>
</evidence>
<name>A0A973W630_9BRAD</name>
<accession>A0A973W630</accession>
<dbReference type="RefSeq" id="WP_166214810.1">
    <property type="nucleotide sequence ID" value="NZ_CP088285.1"/>
</dbReference>
<dbReference type="Proteomes" id="UP001432046">
    <property type="component" value="Chromosome"/>
</dbReference>
<evidence type="ECO:0000313" key="3">
    <source>
        <dbReference type="EMBL" id="NVI47874.1"/>
    </source>
</evidence>
<dbReference type="PANTHER" id="PTHR36505:SF1">
    <property type="entry name" value="BLR1072 PROTEIN"/>
    <property type="match status" value="1"/>
</dbReference>
<reference evidence="3" key="1">
    <citation type="submission" date="2020-06" db="EMBL/GenBank/DDBJ databases">
        <title>Whole Genome Sequence of Bradyrhizobium sp. Strain 1S1.</title>
        <authorList>
            <person name="Bromfield E.S.P."/>
            <person name="Cloutier S."/>
        </authorList>
    </citation>
    <scope>NUCLEOTIDE SEQUENCE [LARGE SCALE GENOMIC DNA]</scope>
    <source>
        <strain evidence="3">1S1</strain>
    </source>
</reference>
<proteinExistence type="predicted"/>
<dbReference type="EMBL" id="JAAOLE020000001">
    <property type="protein sequence ID" value="NVI47874.1"/>
    <property type="molecule type" value="Genomic_DNA"/>
</dbReference>
<dbReference type="SUPFAM" id="SSF50346">
    <property type="entry name" value="PRC-barrel domain"/>
    <property type="match status" value="1"/>
</dbReference>
<dbReference type="Gene3D" id="2.30.30.240">
    <property type="entry name" value="PRC-barrel domain"/>
    <property type="match status" value="1"/>
</dbReference>
<reference evidence="4" key="2">
    <citation type="journal article" date="2021" name="Int. J. Syst. Evol. Microbiol.">
        <title>Bradyrhizobium septentrionale sp. nov. (sv. septentrionale) and Bradyrhizobium quebecense sp. nov. (sv. septentrionale) associated with legumes native to Canada possess rearranged symbiosis genes and numerous insertion sequences.</title>
        <authorList>
            <person name="Bromfield E.S.P."/>
            <person name="Cloutier S."/>
        </authorList>
    </citation>
    <scope>NUCLEOTIDE SEQUENCE</scope>
    <source>
        <strain evidence="4">5S5</strain>
    </source>
</reference>
<keyword evidence="5" id="KW-1185">Reference proteome</keyword>